<dbReference type="InterPro" id="IPR048670">
    <property type="entry name" value="IF5A-like_N"/>
</dbReference>
<feature type="compositionally biased region" description="Basic and acidic residues" evidence="1">
    <location>
        <begin position="159"/>
        <end position="168"/>
    </location>
</feature>
<dbReference type="EMBL" id="JAGHQM010001390">
    <property type="protein sequence ID" value="KAH0555725.1"/>
    <property type="molecule type" value="Genomic_DNA"/>
</dbReference>
<dbReference type="GO" id="GO:0003723">
    <property type="term" value="F:RNA binding"/>
    <property type="evidence" value="ECO:0007669"/>
    <property type="project" value="InterPro"/>
</dbReference>
<dbReference type="AlphaFoldDB" id="A0A9P8I8B1"/>
<protein>
    <recommendedName>
        <fullName evidence="2">Translation initiation factor 5A-like N-terminal domain-containing protein</fullName>
    </recommendedName>
</protein>
<dbReference type="InterPro" id="IPR014722">
    <property type="entry name" value="Rib_uL2_dom2"/>
</dbReference>
<organism evidence="3 4">
    <name type="scientific">Trichoglossum hirsutum</name>
    <dbReference type="NCBI Taxonomy" id="265104"/>
    <lineage>
        <taxon>Eukaryota</taxon>
        <taxon>Fungi</taxon>
        <taxon>Dikarya</taxon>
        <taxon>Ascomycota</taxon>
        <taxon>Pezizomycotina</taxon>
        <taxon>Geoglossomycetes</taxon>
        <taxon>Geoglossales</taxon>
        <taxon>Geoglossaceae</taxon>
        <taxon>Trichoglossum</taxon>
    </lineage>
</organism>
<dbReference type="InterPro" id="IPR012340">
    <property type="entry name" value="NA-bd_OB-fold"/>
</dbReference>
<evidence type="ECO:0000259" key="2">
    <source>
        <dbReference type="Pfam" id="PF21485"/>
    </source>
</evidence>
<dbReference type="GO" id="GO:0045901">
    <property type="term" value="P:positive regulation of translational elongation"/>
    <property type="evidence" value="ECO:0007669"/>
    <property type="project" value="InterPro"/>
</dbReference>
<dbReference type="InterPro" id="IPR001884">
    <property type="entry name" value="IF5A-like"/>
</dbReference>
<dbReference type="Gene3D" id="2.40.50.140">
    <property type="entry name" value="Nucleic acid-binding proteins"/>
    <property type="match status" value="1"/>
</dbReference>
<keyword evidence="4" id="KW-1185">Reference proteome</keyword>
<sequence>MNSHHEIPQRPTLNAAQDGARRLVRAVADGNWDGWESCWASTADVEHEVGRLQQSSEGIGADAAIGRWIQDAHTCQQPITLDFDARVPIPFSVFPSSYRSDAASSSTTQVRVEGEVNLPSQTSRVGREGHESRYYSASAAFPDRRDSSRYEDQEVTTRVYEERDRPRRREEYTAVYEEERERERERPRHREDYTTTVYEEDRYRRRDSDASFPEVQYTRDTYREPERSSERVERTEFDAEFPHRHHRERELTVRRPTAEFGPSEATVVEEASYSRVPTVVDTFERRYSEPREDTREKRVEFTATVDAPTRHTDKMGYYSGDGHHHSFRHGFNKIVDDIFHPDHRSHHRDDYDRRDIRPSTSSSTTVISATSRRGIDTVSIPCHHIRTGDVLYLQGRPCLIIRISTSAQTGQHRYVGVDLFTKQLHEDTSVVSHPSPSVLLQTMPGPIFRQYRLLDVRDDFRVVAITENGDVRQNLRVANHGRLWARLNDAFADGRGSVRVLVIRDGPDELAVDFKLVHGSRL</sequence>
<dbReference type="Gene3D" id="2.30.30.30">
    <property type="match status" value="1"/>
</dbReference>
<feature type="compositionally biased region" description="Basic and acidic residues" evidence="1">
    <location>
        <begin position="142"/>
        <end position="152"/>
    </location>
</feature>
<feature type="compositionally biased region" description="Basic and acidic residues" evidence="1">
    <location>
        <begin position="344"/>
        <end position="357"/>
    </location>
</feature>
<evidence type="ECO:0000313" key="4">
    <source>
        <dbReference type="Proteomes" id="UP000750711"/>
    </source>
</evidence>
<dbReference type="GO" id="GO:0043022">
    <property type="term" value="F:ribosome binding"/>
    <property type="evidence" value="ECO:0007669"/>
    <property type="project" value="InterPro"/>
</dbReference>
<dbReference type="SUPFAM" id="SSF50104">
    <property type="entry name" value="Translation proteins SH3-like domain"/>
    <property type="match status" value="1"/>
</dbReference>
<dbReference type="SUPFAM" id="SSF50249">
    <property type="entry name" value="Nucleic acid-binding proteins"/>
    <property type="match status" value="1"/>
</dbReference>
<feature type="region of interest" description="Disordered" evidence="1">
    <location>
        <begin position="120"/>
        <end position="168"/>
    </location>
</feature>
<comment type="caution">
    <text evidence="3">The sequence shown here is derived from an EMBL/GenBank/DDBJ whole genome shotgun (WGS) entry which is preliminary data.</text>
</comment>
<evidence type="ECO:0000256" key="1">
    <source>
        <dbReference type="SAM" id="MobiDB-lite"/>
    </source>
</evidence>
<accession>A0A9P8I8B1</accession>
<gene>
    <name evidence="3" type="ORF">GP486_006329</name>
</gene>
<dbReference type="PANTHER" id="PTHR11673">
    <property type="entry name" value="TRANSLATION INITIATION FACTOR 5A FAMILY MEMBER"/>
    <property type="match status" value="1"/>
</dbReference>
<dbReference type="GO" id="GO:0003746">
    <property type="term" value="F:translation elongation factor activity"/>
    <property type="evidence" value="ECO:0007669"/>
    <property type="project" value="InterPro"/>
</dbReference>
<dbReference type="Proteomes" id="UP000750711">
    <property type="component" value="Unassembled WGS sequence"/>
</dbReference>
<feature type="domain" description="Translation initiation factor 5A-like N-terminal" evidence="2">
    <location>
        <begin position="376"/>
        <end position="433"/>
    </location>
</feature>
<feature type="region of interest" description="Disordered" evidence="1">
    <location>
        <begin position="344"/>
        <end position="368"/>
    </location>
</feature>
<dbReference type="Pfam" id="PF21485">
    <property type="entry name" value="IF5A-like_N"/>
    <property type="match status" value="1"/>
</dbReference>
<reference evidence="3" key="1">
    <citation type="submission" date="2021-03" db="EMBL/GenBank/DDBJ databases">
        <title>Comparative genomics and phylogenomic investigation of the class Geoglossomycetes provide insights into ecological specialization and systematics.</title>
        <authorList>
            <person name="Melie T."/>
            <person name="Pirro S."/>
            <person name="Miller A.N."/>
            <person name="Quandt A."/>
        </authorList>
    </citation>
    <scope>NUCLEOTIDE SEQUENCE</scope>
    <source>
        <strain evidence="3">CAQ_001_2017</strain>
    </source>
</reference>
<feature type="compositionally biased region" description="Low complexity" evidence="1">
    <location>
        <begin position="359"/>
        <end position="368"/>
    </location>
</feature>
<name>A0A9P8I8B1_9PEZI</name>
<proteinExistence type="predicted"/>
<dbReference type="InterPro" id="IPR008991">
    <property type="entry name" value="Translation_prot_SH3-like_sf"/>
</dbReference>
<evidence type="ECO:0000313" key="3">
    <source>
        <dbReference type="EMBL" id="KAH0555725.1"/>
    </source>
</evidence>